<dbReference type="PANTHER" id="PTHR12443">
    <property type="entry name" value="TRANSLOCATION PROTEIN SEC62"/>
    <property type="match status" value="1"/>
</dbReference>
<gene>
    <name evidence="12" type="ORF">CXG81DRAFT_9079</name>
</gene>
<protein>
    <recommendedName>
        <fullName evidence="3">Translocation protein SEC62</fullName>
    </recommendedName>
</protein>
<evidence type="ECO:0000256" key="5">
    <source>
        <dbReference type="ARBA" id="ARBA00022692"/>
    </source>
</evidence>
<comment type="subcellular location">
    <subcellularLocation>
        <location evidence="1">Endoplasmic reticulum membrane</location>
        <topology evidence="1">Multi-pass membrane protein</topology>
    </subcellularLocation>
</comment>
<feature type="transmembrane region" description="Helical" evidence="11">
    <location>
        <begin position="151"/>
        <end position="182"/>
    </location>
</feature>
<evidence type="ECO:0000256" key="7">
    <source>
        <dbReference type="ARBA" id="ARBA00022927"/>
    </source>
</evidence>
<evidence type="ECO:0000256" key="4">
    <source>
        <dbReference type="ARBA" id="ARBA00022448"/>
    </source>
</evidence>
<dbReference type="EMBL" id="ML014118">
    <property type="protein sequence ID" value="RKP03786.1"/>
    <property type="molecule type" value="Genomic_DNA"/>
</dbReference>
<keyword evidence="8 11" id="KW-1133">Transmembrane helix</keyword>
<evidence type="ECO:0000256" key="3">
    <source>
        <dbReference type="ARBA" id="ARBA00021257"/>
    </source>
</evidence>
<evidence type="ECO:0000313" key="12">
    <source>
        <dbReference type="EMBL" id="RKP03786.1"/>
    </source>
</evidence>
<dbReference type="STRING" id="1555241.A0A4P9XE20"/>
<evidence type="ECO:0000256" key="11">
    <source>
        <dbReference type="SAM" id="Phobius"/>
    </source>
</evidence>
<keyword evidence="10 11" id="KW-0472">Membrane</keyword>
<dbReference type="Pfam" id="PF03839">
    <property type="entry name" value="Sec62"/>
    <property type="match status" value="1"/>
</dbReference>
<name>A0A4P9XE20_9FUNG</name>
<evidence type="ECO:0000256" key="10">
    <source>
        <dbReference type="ARBA" id="ARBA00023136"/>
    </source>
</evidence>
<comment type="similarity">
    <text evidence="2">Belongs to the SEC62 family.</text>
</comment>
<sequence>MADPIATAPAETRTLADFLLSEAAGLKLRPGLLNGRRVEFFKGKHAVNALVRASAATAFPIADRASGERVLQDLVARGFVCAVHKPETGRTLSLPNAKDVDAQTTFSNDRFYIWIYRGSQVKRTLAGIGVVVLVLAGVMFPLWPASLRLGVYYLSLGLLGVIGLFFLLTIVRLIIYLALLLVTGQHGWLFPNLFADVGIVDSFIPTWGWDVPSAKKSRAAGAGASVKGAADVMAAEASAMVEDADDADDAGDAKKTL</sequence>
<keyword evidence="9" id="KW-0811">Translocation</keyword>
<keyword evidence="6" id="KW-0256">Endoplasmic reticulum</keyword>
<dbReference type="Proteomes" id="UP000274922">
    <property type="component" value="Unassembled WGS sequence"/>
</dbReference>
<evidence type="ECO:0000256" key="2">
    <source>
        <dbReference type="ARBA" id="ARBA00010604"/>
    </source>
</evidence>
<evidence type="ECO:0000256" key="8">
    <source>
        <dbReference type="ARBA" id="ARBA00022989"/>
    </source>
</evidence>
<evidence type="ECO:0000313" key="13">
    <source>
        <dbReference type="Proteomes" id="UP000274922"/>
    </source>
</evidence>
<evidence type="ECO:0000256" key="9">
    <source>
        <dbReference type="ARBA" id="ARBA00023010"/>
    </source>
</evidence>
<dbReference type="GO" id="GO:0031204">
    <property type="term" value="P:post-translational protein targeting to membrane, translocation"/>
    <property type="evidence" value="ECO:0007669"/>
    <property type="project" value="TreeGrafter"/>
</dbReference>
<dbReference type="AlphaFoldDB" id="A0A4P9XE20"/>
<keyword evidence="13" id="KW-1185">Reference proteome</keyword>
<organism evidence="12 13">
    <name type="scientific">Caulochytrium protostelioides</name>
    <dbReference type="NCBI Taxonomy" id="1555241"/>
    <lineage>
        <taxon>Eukaryota</taxon>
        <taxon>Fungi</taxon>
        <taxon>Fungi incertae sedis</taxon>
        <taxon>Chytridiomycota</taxon>
        <taxon>Chytridiomycota incertae sedis</taxon>
        <taxon>Chytridiomycetes</taxon>
        <taxon>Caulochytriales</taxon>
        <taxon>Caulochytriaceae</taxon>
        <taxon>Caulochytrium</taxon>
    </lineage>
</organism>
<dbReference type="PANTHER" id="PTHR12443:SF9">
    <property type="entry name" value="TRANSLOCATION PROTEIN SEC62"/>
    <property type="match status" value="1"/>
</dbReference>
<accession>A0A4P9XE20</accession>
<reference evidence="13" key="1">
    <citation type="journal article" date="2018" name="Nat. Microbiol.">
        <title>Leveraging single-cell genomics to expand the fungal tree of life.</title>
        <authorList>
            <person name="Ahrendt S.R."/>
            <person name="Quandt C.A."/>
            <person name="Ciobanu D."/>
            <person name="Clum A."/>
            <person name="Salamov A."/>
            <person name="Andreopoulos B."/>
            <person name="Cheng J.F."/>
            <person name="Woyke T."/>
            <person name="Pelin A."/>
            <person name="Henrissat B."/>
            <person name="Reynolds N.K."/>
            <person name="Benny G.L."/>
            <person name="Smith M.E."/>
            <person name="James T.Y."/>
            <person name="Grigoriev I.V."/>
        </authorList>
    </citation>
    <scope>NUCLEOTIDE SEQUENCE [LARGE SCALE GENOMIC DNA]</scope>
    <source>
        <strain evidence="13">ATCC 52028</strain>
    </source>
</reference>
<keyword evidence="5 11" id="KW-0812">Transmembrane</keyword>
<dbReference type="GO" id="GO:0005789">
    <property type="term" value="C:endoplasmic reticulum membrane"/>
    <property type="evidence" value="ECO:0007669"/>
    <property type="project" value="UniProtKB-SubCell"/>
</dbReference>
<evidence type="ECO:0000256" key="6">
    <source>
        <dbReference type="ARBA" id="ARBA00022824"/>
    </source>
</evidence>
<feature type="transmembrane region" description="Helical" evidence="11">
    <location>
        <begin position="125"/>
        <end position="145"/>
    </location>
</feature>
<evidence type="ECO:0000256" key="1">
    <source>
        <dbReference type="ARBA" id="ARBA00004477"/>
    </source>
</evidence>
<dbReference type="InterPro" id="IPR004728">
    <property type="entry name" value="Sec62"/>
</dbReference>
<keyword evidence="4" id="KW-0813">Transport</keyword>
<proteinExistence type="inferred from homology"/>
<dbReference type="OrthoDB" id="200187at2759"/>
<keyword evidence="7" id="KW-0653">Protein transport</keyword>